<dbReference type="Gene3D" id="3.30.559.10">
    <property type="entry name" value="Chloramphenicol acetyltransferase-like domain"/>
    <property type="match status" value="1"/>
</dbReference>
<dbReference type="InterPro" id="IPR020806">
    <property type="entry name" value="PKS_PP-bd"/>
</dbReference>
<dbReference type="SUPFAM" id="SSF47336">
    <property type="entry name" value="ACP-like"/>
    <property type="match status" value="1"/>
</dbReference>
<dbReference type="Gene3D" id="3.30.300.30">
    <property type="match status" value="1"/>
</dbReference>
<dbReference type="FunFam" id="3.30.559.10:FF:000012">
    <property type="entry name" value="Non-ribosomal peptide synthetase"/>
    <property type="match status" value="1"/>
</dbReference>
<dbReference type="Pfam" id="PF00668">
    <property type="entry name" value="Condensation"/>
    <property type="match status" value="1"/>
</dbReference>
<evidence type="ECO:0000256" key="3">
    <source>
        <dbReference type="ARBA" id="ARBA00022553"/>
    </source>
</evidence>
<dbReference type="GO" id="GO:0003824">
    <property type="term" value="F:catalytic activity"/>
    <property type="evidence" value="ECO:0007669"/>
    <property type="project" value="InterPro"/>
</dbReference>
<evidence type="ECO:0000256" key="1">
    <source>
        <dbReference type="ARBA" id="ARBA00001957"/>
    </source>
</evidence>
<protein>
    <submittedName>
        <fullName evidence="5">AMP-binding protein</fullName>
    </submittedName>
</protein>
<feature type="non-terminal residue" evidence="5">
    <location>
        <position position="1"/>
    </location>
</feature>
<comment type="caution">
    <text evidence="5">The sequence shown here is derived from an EMBL/GenBank/DDBJ whole genome shotgun (WGS) entry which is preliminary data.</text>
</comment>
<dbReference type="PROSITE" id="PS50075">
    <property type="entry name" value="CARRIER"/>
    <property type="match status" value="1"/>
</dbReference>
<dbReference type="InterPro" id="IPR045851">
    <property type="entry name" value="AMP-bd_C_sf"/>
</dbReference>
<dbReference type="InterPro" id="IPR006162">
    <property type="entry name" value="Ppantetheine_attach_site"/>
</dbReference>
<dbReference type="Proteomes" id="UP000523196">
    <property type="component" value="Unassembled WGS sequence"/>
</dbReference>
<comment type="cofactor">
    <cofactor evidence="1">
        <name>pantetheine 4'-phosphate</name>
        <dbReference type="ChEBI" id="CHEBI:47942"/>
    </cofactor>
</comment>
<dbReference type="InterPro" id="IPR042099">
    <property type="entry name" value="ANL_N_sf"/>
</dbReference>
<sequence length="730" mass="78082">GEIESALSSRPGVRGAVVVVHADPALGKRLVAYVASDASGAEALRRDLSERLPAYMVPSSIMVLPALPLTANGKVDRQRLPAPEAAVAAVHEAPQTPTEQAIAAIWTRLLGVEQPGRGDDFFALGGHSLLATRVASEIASGLGRRLGIRALFEHTTLAALAAHIDAQDPDRYEAIPVAPRDAVLPLSFAQQRLWFIDQLDRSAGSAYHIPSAMRLDGPLDARALQAALDGIVARHEVLRTTFAPVEGGACQVIASASTPFDLAHHDLSHLDDDARDEAVARHAAAEERAPFDLEQGPLIRGRLLRLADEAHVLLVTQHHIVSDGWSIGVLTRELVELYDAVLEERAHRLPALPVQYADYAVWQRAHRSLESQVAYWRQALEGAPALLELPADHARPSRQSHAGGILPVSLPPALCEALHSLSRVHGTTLFMTLLAGWSALLSRLSGQDEVVVGTPVANRQRTEVEPLIGFFVNTLALRVGFDASTTVASLLDQVREHTLEAYAHQDVPFEQVVEAVQPVRSLAHSPVFQAVFALNNTARELDAGTRDLTVSALPPPHVTTQFDLTLSLSEDADGIRGIVEYASDLFEPATVQGWIDAYARLLGGMVADPATPVARLPLLDAAQRQHLLHGVHGASQPLPHASVQAAFEARVDATPDALALTGEGRQWTFDALDRAANRLAHGLREAGVGADVRVAICAPRSAGFVVAMLAVLKAGAAYVPLEVDAPAARL</sequence>
<dbReference type="Gene3D" id="3.30.559.30">
    <property type="entry name" value="Nonribosomal peptide synthetase, condensation domain"/>
    <property type="match status" value="1"/>
</dbReference>
<keyword evidence="2" id="KW-0596">Phosphopantetheine</keyword>
<dbReference type="CDD" id="cd19531">
    <property type="entry name" value="LCL_NRPS-like"/>
    <property type="match status" value="1"/>
</dbReference>
<dbReference type="RefSeq" id="WP_182688933.1">
    <property type="nucleotide sequence ID" value="NZ_JACHTF010000035.1"/>
</dbReference>
<dbReference type="GO" id="GO:0043041">
    <property type="term" value="P:amino acid activation for nonribosomal peptide biosynthetic process"/>
    <property type="evidence" value="ECO:0007669"/>
    <property type="project" value="TreeGrafter"/>
</dbReference>
<dbReference type="InterPro" id="IPR000873">
    <property type="entry name" value="AMP-dep_synth/lig_dom"/>
</dbReference>
<dbReference type="Pfam" id="PF13193">
    <property type="entry name" value="AMP-binding_C"/>
    <property type="match status" value="1"/>
</dbReference>
<evidence type="ECO:0000259" key="4">
    <source>
        <dbReference type="PROSITE" id="PS50075"/>
    </source>
</evidence>
<dbReference type="Gene3D" id="3.40.50.12780">
    <property type="entry name" value="N-terminal domain of ligase-like"/>
    <property type="match status" value="1"/>
</dbReference>
<dbReference type="Pfam" id="PF00550">
    <property type="entry name" value="PP-binding"/>
    <property type="match status" value="1"/>
</dbReference>
<gene>
    <name evidence="5" type="ORF">H4F98_16560</name>
</gene>
<keyword evidence="3" id="KW-0597">Phosphoprotein</keyword>
<dbReference type="SUPFAM" id="SSF56801">
    <property type="entry name" value="Acetyl-CoA synthetase-like"/>
    <property type="match status" value="2"/>
</dbReference>
<dbReference type="InterPro" id="IPR009081">
    <property type="entry name" value="PP-bd_ACP"/>
</dbReference>
<dbReference type="FunFam" id="1.10.1200.10:FF:000016">
    <property type="entry name" value="Non-ribosomal peptide synthase"/>
    <property type="match status" value="1"/>
</dbReference>
<dbReference type="SUPFAM" id="SSF52777">
    <property type="entry name" value="CoA-dependent acyltransferases"/>
    <property type="match status" value="2"/>
</dbReference>
<name>A0A7W3TPL6_9GAMM</name>
<dbReference type="Gene3D" id="1.10.1200.10">
    <property type="entry name" value="ACP-like"/>
    <property type="match status" value="1"/>
</dbReference>
<dbReference type="InterPro" id="IPR001242">
    <property type="entry name" value="Condensation_dom"/>
</dbReference>
<dbReference type="GO" id="GO:0005829">
    <property type="term" value="C:cytosol"/>
    <property type="evidence" value="ECO:0007669"/>
    <property type="project" value="TreeGrafter"/>
</dbReference>
<dbReference type="InterPro" id="IPR023213">
    <property type="entry name" value="CAT-like_dom_sf"/>
</dbReference>
<dbReference type="SMART" id="SM00823">
    <property type="entry name" value="PKS_PP"/>
    <property type="match status" value="1"/>
</dbReference>
<proteinExistence type="predicted"/>
<dbReference type="PANTHER" id="PTHR45527">
    <property type="entry name" value="NONRIBOSOMAL PEPTIDE SYNTHETASE"/>
    <property type="match status" value="1"/>
</dbReference>
<evidence type="ECO:0000313" key="5">
    <source>
        <dbReference type="EMBL" id="MBB1062183.1"/>
    </source>
</evidence>
<feature type="domain" description="Carrier" evidence="4">
    <location>
        <begin position="93"/>
        <end position="168"/>
    </location>
</feature>
<evidence type="ECO:0000313" key="6">
    <source>
        <dbReference type="Proteomes" id="UP000523196"/>
    </source>
</evidence>
<reference evidence="5 6" key="1">
    <citation type="submission" date="2020-08" db="EMBL/GenBank/DDBJ databases">
        <authorList>
            <person name="Xu S."/>
            <person name="Li A."/>
        </authorList>
    </citation>
    <scope>NUCLEOTIDE SEQUENCE [LARGE SCALE GENOMIC DNA]</scope>
    <source>
        <strain evidence="5 6">119BY6-57</strain>
    </source>
</reference>
<dbReference type="PROSITE" id="PS00012">
    <property type="entry name" value="PHOSPHOPANTETHEINE"/>
    <property type="match status" value="1"/>
</dbReference>
<feature type="non-terminal residue" evidence="5">
    <location>
        <position position="730"/>
    </location>
</feature>
<dbReference type="GO" id="GO:0031177">
    <property type="term" value="F:phosphopantetheine binding"/>
    <property type="evidence" value="ECO:0007669"/>
    <property type="project" value="InterPro"/>
</dbReference>
<dbReference type="InterPro" id="IPR025110">
    <property type="entry name" value="AMP-bd_C"/>
</dbReference>
<accession>A0A7W3TPL6</accession>
<dbReference type="GO" id="GO:0072330">
    <property type="term" value="P:monocarboxylic acid biosynthetic process"/>
    <property type="evidence" value="ECO:0007669"/>
    <property type="project" value="UniProtKB-ARBA"/>
</dbReference>
<dbReference type="AlphaFoldDB" id="A0A7W3TPL6"/>
<dbReference type="GO" id="GO:0044550">
    <property type="term" value="P:secondary metabolite biosynthetic process"/>
    <property type="evidence" value="ECO:0007669"/>
    <property type="project" value="TreeGrafter"/>
</dbReference>
<dbReference type="PANTHER" id="PTHR45527:SF1">
    <property type="entry name" value="FATTY ACID SYNTHASE"/>
    <property type="match status" value="1"/>
</dbReference>
<evidence type="ECO:0000256" key="2">
    <source>
        <dbReference type="ARBA" id="ARBA00022450"/>
    </source>
</evidence>
<organism evidence="5 6">
    <name type="scientific">Marilutibacter spongiae</name>
    <dbReference type="NCBI Taxonomy" id="2025720"/>
    <lineage>
        <taxon>Bacteria</taxon>
        <taxon>Pseudomonadati</taxon>
        <taxon>Pseudomonadota</taxon>
        <taxon>Gammaproteobacteria</taxon>
        <taxon>Lysobacterales</taxon>
        <taxon>Lysobacteraceae</taxon>
        <taxon>Marilutibacter</taxon>
    </lineage>
</organism>
<keyword evidence="6" id="KW-1185">Reference proteome</keyword>
<dbReference type="InterPro" id="IPR036736">
    <property type="entry name" value="ACP-like_sf"/>
</dbReference>
<dbReference type="Pfam" id="PF00501">
    <property type="entry name" value="AMP-binding"/>
    <property type="match status" value="1"/>
</dbReference>
<dbReference type="EMBL" id="JACHTF010000035">
    <property type="protein sequence ID" value="MBB1062183.1"/>
    <property type="molecule type" value="Genomic_DNA"/>
</dbReference>